<organism evidence="2 3">
    <name type="scientific">Acinetobacter chinensis</name>
    <dbReference type="NCBI Taxonomy" id="2004650"/>
    <lineage>
        <taxon>Bacteria</taxon>
        <taxon>Pseudomonadati</taxon>
        <taxon>Pseudomonadota</taxon>
        <taxon>Gammaproteobacteria</taxon>
        <taxon>Moraxellales</taxon>
        <taxon>Moraxellaceae</taxon>
        <taxon>Acinetobacter</taxon>
    </lineage>
</organism>
<name>A0A3B7LXT3_9GAMM</name>
<keyword evidence="1" id="KW-1133">Transmembrane helix</keyword>
<dbReference type="EMBL" id="CP032127">
    <property type="protein sequence ID" value="AXY55143.1"/>
    <property type="molecule type" value="Genomic_DNA"/>
</dbReference>
<evidence type="ECO:0000313" key="3">
    <source>
        <dbReference type="Proteomes" id="UP000263753"/>
    </source>
</evidence>
<evidence type="ECO:0000313" key="2">
    <source>
        <dbReference type="EMBL" id="AXY55143.1"/>
    </source>
</evidence>
<keyword evidence="1" id="KW-0812">Transmembrane</keyword>
<accession>A0A3B7LXT3</accession>
<evidence type="ECO:0000256" key="1">
    <source>
        <dbReference type="SAM" id="Phobius"/>
    </source>
</evidence>
<keyword evidence="2" id="KW-0614">Plasmid</keyword>
<feature type="transmembrane region" description="Helical" evidence="1">
    <location>
        <begin position="50"/>
        <end position="66"/>
    </location>
</feature>
<geneLocation type="plasmid" evidence="2 3">
    <name>p1_010005</name>
</geneLocation>
<reference evidence="2 3" key="1">
    <citation type="submission" date="2018-09" db="EMBL/GenBank/DDBJ databases">
        <title>The complete genome of Acinetobacter sp. strain WCHAc010005.</title>
        <authorList>
            <person name="Hu Y."/>
            <person name="Long H."/>
            <person name="Feng Y."/>
            <person name="Zong Z."/>
        </authorList>
    </citation>
    <scope>NUCLEOTIDE SEQUENCE [LARGE SCALE GENOMIC DNA]</scope>
    <source>
        <strain evidence="2 3">WCHAc010005</strain>
        <plasmid evidence="2 3">p1_010005</plasmid>
    </source>
</reference>
<dbReference type="KEGG" id="achi:CDG60_00085"/>
<dbReference type="RefSeq" id="WP_087514415.1">
    <property type="nucleotide sequence ID" value="NZ_CP032127.1"/>
</dbReference>
<gene>
    <name evidence="2" type="ORF">CDG60_00085</name>
</gene>
<sequence>MSFMEQIEESPAKLIAIALTVNLILLSWILDGFLQTNLIAFSLHHPDGDILIFTIIVLLLLTYMISGKSGLLMKFFSFFD</sequence>
<dbReference type="AlphaFoldDB" id="A0A3B7LXT3"/>
<feature type="transmembrane region" description="Helical" evidence="1">
    <location>
        <begin position="12"/>
        <end position="30"/>
    </location>
</feature>
<dbReference type="Proteomes" id="UP000263753">
    <property type="component" value="Plasmid p1_010005"/>
</dbReference>
<protein>
    <submittedName>
        <fullName evidence="2">Uncharacterized protein</fullName>
    </submittedName>
</protein>
<keyword evidence="1" id="KW-0472">Membrane</keyword>
<proteinExistence type="predicted"/>